<sequence>MTNEHTTITILDLPPELIDQIANCLFAERRALRLTCKYLYHTATPAWARFRFGGLETDLSERSFTKLERIVNDDSLARSVKKLCSGGHDNNHEIGRNIMWRRALDCTPVTAQPATARLRVII</sequence>
<organism evidence="1 2">
    <name type="scientific">Aspergillus pseudodeflectus</name>
    <dbReference type="NCBI Taxonomy" id="176178"/>
    <lineage>
        <taxon>Eukaryota</taxon>
        <taxon>Fungi</taxon>
        <taxon>Dikarya</taxon>
        <taxon>Ascomycota</taxon>
        <taxon>Pezizomycotina</taxon>
        <taxon>Eurotiomycetes</taxon>
        <taxon>Eurotiomycetidae</taxon>
        <taxon>Eurotiales</taxon>
        <taxon>Aspergillaceae</taxon>
        <taxon>Aspergillus</taxon>
        <taxon>Aspergillus subgen. Nidulantes</taxon>
    </lineage>
</organism>
<evidence type="ECO:0008006" key="3">
    <source>
        <dbReference type="Google" id="ProtNLM"/>
    </source>
</evidence>
<proteinExistence type="predicted"/>
<accession>A0ABR4L6G5</accession>
<dbReference type="GeneID" id="98159249"/>
<gene>
    <name evidence="1" type="ORF">BJX68DRAFT_261106</name>
</gene>
<name>A0ABR4L6G5_9EURO</name>
<reference evidence="1 2" key="1">
    <citation type="submission" date="2024-07" db="EMBL/GenBank/DDBJ databases">
        <title>Section-level genome sequencing and comparative genomics of Aspergillus sections Usti and Cavernicolus.</title>
        <authorList>
            <consortium name="Lawrence Berkeley National Laboratory"/>
            <person name="Nybo J.L."/>
            <person name="Vesth T.C."/>
            <person name="Theobald S."/>
            <person name="Frisvad J.C."/>
            <person name="Larsen T.O."/>
            <person name="Kjaerboelling I."/>
            <person name="Rothschild-Mancinelli K."/>
            <person name="Lyhne E.K."/>
            <person name="Kogle M.E."/>
            <person name="Barry K."/>
            <person name="Clum A."/>
            <person name="Na H."/>
            <person name="Ledsgaard L."/>
            <person name="Lin J."/>
            <person name="Lipzen A."/>
            <person name="Kuo A."/>
            <person name="Riley R."/>
            <person name="Mondo S."/>
            <person name="LaButti K."/>
            <person name="Haridas S."/>
            <person name="Pangalinan J."/>
            <person name="Salamov A.A."/>
            <person name="Simmons B.A."/>
            <person name="Magnuson J.K."/>
            <person name="Chen J."/>
            <person name="Drula E."/>
            <person name="Henrissat B."/>
            <person name="Wiebenga A."/>
            <person name="Lubbers R.J."/>
            <person name="Gomes A.C."/>
            <person name="Macurrencykelacurrency M.R."/>
            <person name="Stajich J."/>
            <person name="Grigoriev I.V."/>
            <person name="Mortensen U.H."/>
            <person name="De vries R.P."/>
            <person name="Baker S.E."/>
            <person name="Andersen M.R."/>
        </authorList>
    </citation>
    <scope>NUCLEOTIDE SEQUENCE [LARGE SCALE GENOMIC DNA]</scope>
    <source>
        <strain evidence="1 2">CBS 756.74</strain>
    </source>
</reference>
<dbReference type="RefSeq" id="XP_070904828.1">
    <property type="nucleotide sequence ID" value="XM_071044085.1"/>
</dbReference>
<evidence type="ECO:0000313" key="2">
    <source>
        <dbReference type="Proteomes" id="UP001610444"/>
    </source>
</evidence>
<protein>
    <recommendedName>
        <fullName evidence="3">F-box domain-containing protein</fullName>
    </recommendedName>
</protein>
<dbReference type="Proteomes" id="UP001610444">
    <property type="component" value="Unassembled WGS sequence"/>
</dbReference>
<comment type="caution">
    <text evidence="1">The sequence shown here is derived from an EMBL/GenBank/DDBJ whole genome shotgun (WGS) entry which is preliminary data.</text>
</comment>
<keyword evidence="2" id="KW-1185">Reference proteome</keyword>
<dbReference type="EMBL" id="JBFXLR010000002">
    <property type="protein sequence ID" value="KAL2860137.1"/>
    <property type="molecule type" value="Genomic_DNA"/>
</dbReference>
<evidence type="ECO:0000313" key="1">
    <source>
        <dbReference type="EMBL" id="KAL2860137.1"/>
    </source>
</evidence>